<dbReference type="CDD" id="cd13277">
    <property type="entry name" value="PH_Bem3"/>
    <property type="match status" value="1"/>
</dbReference>
<protein>
    <submittedName>
        <fullName evidence="5">RalA-binding protein 1</fullName>
    </submittedName>
</protein>
<feature type="compositionally biased region" description="Low complexity" evidence="2">
    <location>
        <begin position="368"/>
        <end position="402"/>
    </location>
</feature>
<feature type="compositionally biased region" description="Low complexity" evidence="2">
    <location>
        <begin position="633"/>
        <end position="650"/>
    </location>
</feature>
<dbReference type="PROSITE" id="PS50003">
    <property type="entry name" value="PH_DOMAIN"/>
    <property type="match status" value="1"/>
</dbReference>
<feature type="region of interest" description="Disordered" evidence="2">
    <location>
        <begin position="1593"/>
        <end position="1763"/>
    </location>
</feature>
<dbReference type="GO" id="GO:0005096">
    <property type="term" value="F:GTPase activator activity"/>
    <property type="evidence" value="ECO:0007669"/>
    <property type="project" value="UniProtKB-KW"/>
</dbReference>
<feature type="compositionally biased region" description="Pro residues" evidence="2">
    <location>
        <begin position="816"/>
        <end position="825"/>
    </location>
</feature>
<feature type="compositionally biased region" description="Basic and acidic residues" evidence="2">
    <location>
        <begin position="544"/>
        <end position="561"/>
    </location>
</feature>
<feature type="region of interest" description="Disordered" evidence="2">
    <location>
        <begin position="686"/>
        <end position="904"/>
    </location>
</feature>
<dbReference type="OrthoDB" id="185175at2759"/>
<dbReference type="PANTHER" id="PTHR23176">
    <property type="entry name" value="RHO/RAC/CDC GTPASE-ACTIVATING PROTEIN"/>
    <property type="match status" value="1"/>
</dbReference>
<feature type="compositionally biased region" description="Polar residues" evidence="2">
    <location>
        <begin position="1641"/>
        <end position="1652"/>
    </location>
</feature>
<reference evidence="5" key="1">
    <citation type="submission" date="2010-03" db="EMBL/GenBank/DDBJ databases">
        <title>Annotation of Blastomyces dermatitidis strain ATCC 18188.</title>
        <authorList>
            <consortium name="The Broad Institute Genome Sequencing Platform"/>
            <consortium name="Broad Institute Genome Sequencing Center for Infectious Disease."/>
            <person name="Cuomo C."/>
            <person name="Klein B."/>
            <person name="Sullivan T."/>
            <person name="Heitman J."/>
            <person name="Young S."/>
            <person name="Zeng Q."/>
            <person name="Gargeya S."/>
            <person name="Alvarado L."/>
            <person name="Berlin A.M."/>
            <person name="Chapman S.B."/>
            <person name="Chen Z."/>
            <person name="Freedman E."/>
            <person name="Gellesch M."/>
            <person name="Goldberg J."/>
            <person name="Griggs A."/>
            <person name="Gujja S."/>
            <person name="Heilman E."/>
            <person name="Heiman D."/>
            <person name="Howarth C."/>
            <person name="Mehta T."/>
            <person name="Neiman D."/>
            <person name="Pearson M."/>
            <person name="Roberts A."/>
            <person name="Saif S."/>
            <person name="Shea T."/>
            <person name="Shenoy N."/>
            <person name="Sisk P."/>
            <person name="Stolte C."/>
            <person name="Sykes S."/>
            <person name="White J."/>
            <person name="Yandava C."/>
            <person name="Haas B."/>
            <person name="Nusbaum C."/>
            <person name="Birren B."/>
        </authorList>
    </citation>
    <scope>NUCLEOTIDE SEQUENCE [LARGE SCALE GENOMIC DNA]</scope>
    <source>
        <strain evidence="5">ATCC 18188</strain>
    </source>
</reference>
<dbReference type="GO" id="GO:0005938">
    <property type="term" value="C:cell cortex"/>
    <property type="evidence" value="ECO:0007669"/>
    <property type="project" value="UniProtKB-ARBA"/>
</dbReference>
<dbReference type="Pfam" id="PF00620">
    <property type="entry name" value="RhoGAP"/>
    <property type="match status" value="1"/>
</dbReference>
<feature type="compositionally biased region" description="Low complexity" evidence="2">
    <location>
        <begin position="1152"/>
        <end position="1163"/>
    </location>
</feature>
<gene>
    <name evidence="5" type="ORF">BDDG_00045</name>
</gene>
<evidence type="ECO:0000256" key="1">
    <source>
        <dbReference type="ARBA" id="ARBA00022468"/>
    </source>
</evidence>
<feature type="compositionally biased region" description="Basic and acidic residues" evidence="2">
    <location>
        <begin position="1658"/>
        <end position="1670"/>
    </location>
</feature>
<feature type="compositionally biased region" description="Polar residues" evidence="2">
    <location>
        <begin position="1616"/>
        <end position="1632"/>
    </location>
</feature>
<proteinExistence type="predicted"/>
<keyword evidence="1" id="KW-0343">GTPase activation</keyword>
<dbReference type="InterPro" id="IPR050729">
    <property type="entry name" value="Rho-GAP"/>
</dbReference>
<dbReference type="FunFam" id="2.30.29.30:FF:000452">
    <property type="entry name" value="Rho GTPase activator (Bem3)"/>
    <property type="match status" value="1"/>
</dbReference>
<evidence type="ECO:0000256" key="2">
    <source>
        <dbReference type="SAM" id="MobiDB-lite"/>
    </source>
</evidence>
<feature type="compositionally biased region" description="Low complexity" evidence="2">
    <location>
        <begin position="150"/>
        <end position="162"/>
    </location>
</feature>
<feature type="compositionally biased region" description="Low complexity" evidence="2">
    <location>
        <begin position="205"/>
        <end position="224"/>
    </location>
</feature>
<feature type="compositionally biased region" description="Basic and acidic residues" evidence="2">
    <location>
        <begin position="705"/>
        <end position="726"/>
    </location>
</feature>
<feature type="compositionally biased region" description="Polar residues" evidence="2">
    <location>
        <begin position="225"/>
        <end position="235"/>
    </location>
</feature>
<evidence type="ECO:0000313" key="5">
    <source>
        <dbReference type="EMBL" id="EGE77108.2"/>
    </source>
</evidence>
<dbReference type="SUPFAM" id="SSF50729">
    <property type="entry name" value="PH domain-like"/>
    <property type="match status" value="1"/>
</dbReference>
<feature type="compositionally biased region" description="Polar residues" evidence="2">
    <location>
        <begin position="1"/>
        <end position="14"/>
    </location>
</feature>
<dbReference type="SMART" id="SM00324">
    <property type="entry name" value="RhoGAP"/>
    <property type="match status" value="1"/>
</dbReference>
<dbReference type="PROSITE" id="PS50238">
    <property type="entry name" value="RHOGAP"/>
    <property type="match status" value="1"/>
</dbReference>
<feature type="compositionally biased region" description="Low complexity" evidence="2">
    <location>
        <begin position="118"/>
        <end position="129"/>
    </location>
</feature>
<dbReference type="GO" id="GO:0007165">
    <property type="term" value="P:signal transduction"/>
    <property type="evidence" value="ECO:0007669"/>
    <property type="project" value="InterPro"/>
</dbReference>
<name>F2T2J8_AJEDA</name>
<dbReference type="InterPro" id="IPR011993">
    <property type="entry name" value="PH-like_dom_sf"/>
</dbReference>
<accession>F2T2J8</accession>
<feature type="region of interest" description="Disordered" evidence="2">
    <location>
        <begin position="1"/>
        <end position="93"/>
    </location>
</feature>
<dbReference type="PANTHER" id="PTHR23176:SF129">
    <property type="entry name" value="RHO GTPASE ACTIVATING PROTEIN AT 16F, ISOFORM E-RELATED"/>
    <property type="match status" value="1"/>
</dbReference>
<feature type="region of interest" description="Disordered" evidence="2">
    <location>
        <begin position="520"/>
        <end position="673"/>
    </location>
</feature>
<dbReference type="EMBL" id="GG749407">
    <property type="protein sequence ID" value="EGE77108.2"/>
    <property type="molecule type" value="Genomic_DNA"/>
</dbReference>
<feature type="compositionally biased region" description="Low complexity" evidence="2">
    <location>
        <begin position="186"/>
        <end position="196"/>
    </location>
</feature>
<feature type="compositionally biased region" description="Polar residues" evidence="2">
    <location>
        <begin position="308"/>
        <end position="323"/>
    </location>
</feature>
<feature type="region of interest" description="Disordered" evidence="2">
    <location>
        <begin position="117"/>
        <end position="271"/>
    </location>
</feature>
<dbReference type="InterPro" id="IPR008936">
    <property type="entry name" value="Rho_GTPase_activation_prot"/>
</dbReference>
<organism evidence="5">
    <name type="scientific">Ajellomyces dermatitidis (strain ATCC 18188 / CBS 674.68)</name>
    <name type="common">Blastomyces dermatitidis</name>
    <dbReference type="NCBI Taxonomy" id="653446"/>
    <lineage>
        <taxon>Eukaryota</taxon>
        <taxon>Fungi</taxon>
        <taxon>Dikarya</taxon>
        <taxon>Ascomycota</taxon>
        <taxon>Pezizomycotina</taxon>
        <taxon>Eurotiomycetes</taxon>
        <taxon>Eurotiomycetidae</taxon>
        <taxon>Onygenales</taxon>
        <taxon>Ajellomycetaceae</taxon>
        <taxon>Blastomyces</taxon>
    </lineage>
</organism>
<feature type="compositionally biased region" description="Low complexity" evidence="2">
    <location>
        <begin position="36"/>
        <end position="75"/>
    </location>
</feature>
<dbReference type="SMART" id="SM00233">
    <property type="entry name" value="PH"/>
    <property type="match status" value="1"/>
</dbReference>
<dbReference type="SUPFAM" id="SSF48350">
    <property type="entry name" value="GTPase activation domain, GAP"/>
    <property type="match status" value="1"/>
</dbReference>
<feature type="compositionally biased region" description="Basic residues" evidence="2">
    <location>
        <begin position="16"/>
        <end position="35"/>
    </location>
</feature>
<feature type="compositionally biased region" description="Acidic residues" evidence="2">
    <location>
        <begin position="693"/>
        <end position="702"/>
    </location>
</feature>
<feature type="compositionally biased region" description="Polar residues" evidence="2">
    <location>
        <begin position="605"/>
        <end position="617"/>
    </location>
</feature>
<sequence>MSQVRRQPSEDSLSQRQHHHQQRLQLHHQPQHHQPRPYNTTTTNTTTTSTTTTTTNNNNNNNNSSSSSSSSSIPNPYAPYSPPSSDEAGPLPLHPFKHALSPLMPAPLIPRDYLTQRADAPSSSASPSDTRNTGVVPSSSSNPHHHNNHNNHNNININNTSNYSTTGIHHTQHLRSQVPLLSPIRTTTKAPASTTTLYNPRNRPHLSPLSPSSASSSQPPGSALTTRSPSLSQEDSPTSTSPQSIPPRAPRSATSSCTSPISPRSPPPPLSPLSVSTFARVSAFPIPPTTTATITTAAAAAAASSSINTKPSNTDPIPNQSAEALQCKPSPPDRLTGSSHLRGANGNMPKSSYYDLLRKSSDPPRPVTMNSNNDHTNNNTCNSNNNNSNNGGRRVTSPSSVSPSPPLSNPTLSSAVGDRIRTIPRTSSIDSAISSISSAHSHKSSLEVNNVTPEEIANLISTAGSAEAVIIHLLKEKQQAASQNAQLWRLVDKQRTMVLGLNKDLERTMKDKDRYRKKLKELQANPPPVPERTAPVGGGPTVEGDSKSSKDSPSQHDRTKPSDTTTPRSLDEPATFQSHSHADPQLTRGGTPNSHPSSHSHSARTEQPANNDNQNRPQLRDSPVDPLVCDKQSGTTNNTDMSSNSTSAASLPTGDLLKQTPPPLRRPPPAPLNLSQTERVHAQTQRVNVAVGDDSDYDDNLDTDGIPRMESRGRRKTREEDDRQREALLLQEKAARSASSKMKAKMAHPPDLPQNSHPPQGVFGGTGFVGNRMVAHSPPPGLAQQIPPLDSLATMLSPPASDAASSEKDRLALSPPMSPGLPLSPRPGDRPLGSPLPRFPKDGHGNMASPPISPRNGLPVSPRATRFPAPPFSGPANLVAATTGKNSPTKPAELSIPPPVQNDAPRQEIPTFDASVKIDSPTSPGTFQSRIYRGLVSDQHPDLLLPPNALPSIDIKVSSSRLRPSRNSYLALKPTDEEPVFTLSVFSRANRAELWRVEKVILALPQLDQQLKQAMSNFAGRLPDRSIFSGHSPAKVDARRAALNGYFESILETQMDEAGALVICQFLTADAIEPRDDETSLINGEHKGKRSYPLGPDGKPRIEGYLTKRGKNFGGWKARYFVLDGPELKYYESPGGPHMGTIKIRHAQIGKQSQSANSNQSPSRLDDDLDNQYRHAFLILEPKKKDSSALVRHVLCAESDEERDSWVEALLSYVEQESDEEESSRSHRQPSKHDGLSKSRLLHGSARKNSKDTDSPEETGPGDKLRSFSYDDVVAAEAPVRGPPGSVLPPGRGAAAAAGLPEPGYQLPWDQNMPQSPSLKSISGPTNGAKIQDAGAWGNKAPPPMTTKEKKRSIWGFRAASTAELANQIQNHETSNSNSPIERREAVRAVFGLPLAEAVEFCGVPGLNTGLPAVVYRCIDYLRVKDAALEEGIFRLSGSNVVIRALKEKFNTEGDLDFLEGDTYYDVHAVASLFKQYLRELPTTVLTRDLHLDFIRVLDLDDKQKKIVAFNGLVHRLPRPNLTLLKALSQYLIDIINNSDVNKMTVRNVGIVFAPTLNIPAPVFSMFLTDFESIFGEPVSEFSIHNAGPAELFGDNKSLNPEDIRSPRHQMFSDLPTPSYNQTSFRQSSSPAPQHRYRSDLTPQEAQHAHSTQQQWDQQRDRDRSRDKFDNTGFIPMQPTYEQQMLGADPYNSMSSLMPPPISTSGNNNDDDGNNGSSHNVTSKAKRRESNLLFMNLGKKGAMGNGQRGRDERSMVSEDSAFE</sequence>
<feature type="domain" description="PH" evidence="3">
    <location>
        <begin position="1099"/>
        <end position="1215"/>
    </location>
</feature>
<dbReference type="Pfam" id="PF00169">
    <property type="entry name" value="PH"/>
    <property type="match status" value="1"/>
</dbReference>
<evidence type="ECO:0000259" key="4">
    <source>
        <dbReference type="PROSITE" id="PS50238"/>
    </source>
</evidence>
<dbReference type="InterPro" id="IPR001849">
    <property type="entry name" value="PH_domain"/>
</dbReference>
<dbReference type="InterPro" id="IPR000198">
    <property type="entry name" value="RhoGAP_dom"/>
</dbReference>
<feature type="region of interest" description="Disordered" evidence="2">
    <location>
        <begin position="1217"/>
        <end position="1267"/>
    </location>
</feature>
<dbReference type="Proteomes" id="UP000007802">
    <property type="component" value="Unassembled WGS sequence"/>
</dbReference>
<dbReference type="HOGENOM" id="CLU_002671_0_0_1"/>
<feature type="domain" description="Rho-GAP" evidence="4">
    <location>
        <begin position="1393"/>
        <end position="1591"/>
    </location>
</feature>
<dbReference type="Gene3D" id="1.10.555.10">
    <property type="entry name" value="Rho GTPase activation protein"/>
    <property type="match status" value="1"/>
</dbReference>
<dbReference type="Gene3D" id="2.30.29.30">
    <property type="entry name" value="Pleckstrin-homology domain (PH domain)/Phosphotyrosine-binding domain (PTB)"/>
    <property type="match status" value="1"/>
</dbReference>
<evidence type="ECO:0000259" key="3">
    <source>
        <dbReference type="PROSITE" id="PS50003"/>
    </source>
</evidence>
<feature type="region of interest" description="Disordered" evidence="2">
    <location>
        <begin position="1148"/>
        <end position="1168"/>
    </location>
</feature>
<feature type="compositionally biased region" description="Pro residues" evidence="2">
    <location>
        <begin position="660"/>
        <end position="671"/>
    </location>
</feature>
<feature type="region of interest" description="Disordered" evidence="2">
    <location>
        <begin position="306"/>
        <end position="419"/>
    </location>
</feature>